<evidence type="ECO:0000256" key="2">
    <source>
        <dbReference type="ARBA" id="ARBA00022490"/>
    </source>
</evidence>
<evidence type="ECO:0000256" key="1">
    <source>
        <dbReference type="ARBA" id="ARBA00004514"/>
    </source>
</evidence>
<comment type="subcellular location">
    <subcellularLocation>
        <location evidence="1">Cytoplasm</location>
        <location evidence="1">Cytosol</location>
    </subcellularLocation>
</comment>
<dbReference type="InterPro" id="IPR008622">
    <property type="entry name" value="FliT"/>
</dbReference>
<proteinExistence type="inferred from homology"/>
<dbReference type="AlphaFoldDB" id="A0A084JIL7"/>
<comment type="similarity">
    <text evidence="6">Belongs to the bacillales FliT family.</text>
</comment>
<protein>
    <recommendedName>
        <fullName evidence="7">Flagellar protein FliT</fullName>
    </recommendedName>
</protein>
<accession>A0A084JIL7</accession>
<evidence type="ECO:0000256" key="3">
    <source>
        <dbReference type="ARBA" id="ARBA00022795"/>
    </source>
</evidence>
<evidence type="ECO:0000256" key="4">
    <source>
        <dbReference type="ARBA" id="ARBA00023186"/>
    </source>
</evidence>
<evidence type="ECO:0000313" key="8">
    <source>
        <dbReference type="EMBL" id="KEZ88801.1"/>
    </source>
</evidence>
<name>A0A084JIL7_9CLOT</name>
<gene>
    <name evidence="8" type="ORF">IO99_01150</name>
</gene>
<dbReference type="Pfam" id="PF05400">
    <property type="entry name" value="FliT"/>
    <property type="match status" value="1"/>
</dbReference>
<dbReference type="STRING" id="318464.IO99_01150"/>
<reference evidence="8 9" key="1">
    <citation type="submission" date="2014-07" db="EMBL/GenBank/DDBJ databases">
        <title>Draft genome of Clostridium sulfidigenes 113A isolated from sediments associated with methane hydrate from Krishna Godavari basin.</title>
        <authorList>
            <person name="Honkalas V.S."/>
            <person name="Dabir A.P."/>
            <person name="Arora P."/>
            <person name="Dhakephalkar P.K."/>
        </authorList>
    </citation>
    <scope>NUCLEOTIDE SEQUENCE [LARGE SCALE GENOMIC DNA]</scope>
    <source>
        <strain evidence="8 9">113A</strain>
    </source>
</reference>
<comment type="caution">
    <text evidence="8">The sequence shown here is derived from an EMBL/GenBank/DDBJ whole genome shotgun (WGS) entry which is preliminary data.</text>
</comment>
<keyword evidence="2" id="KW-0963">Cytoplasm</keyword>
<organism evidence="8 9">
    <name type="scientific">Clostridium sulfidigenes</name>
    <dbReference type="NCBI Taxonomy" id="318464"/>
    <lineage>
        <taxon>Bacteria</taxon>
        <taxon>Bacillati</taxon>
        <taxon>Bacillota</taxon>
        <taxon>Clostridia</taxon>
        <taxon>Eubacteriales</taxon>
        <taxon>Clostridiaceae</taxon>
        <taxon>Clostridium</taxon>
    </lineage>
</organism>
<evidence type="ECO:0000256" key="7">
    <source>
        <dbReference type="ARBA" id="ARBA00093797"/>
    </source>
</evidence>
<evidence type="ECO:0000256" key="5">
    <source>
        <dbReference type="ARBA" id="ARBA00093765"/>
    </source>
</evidence>
<keyword evidence="4" id="KW-0143">Chaperone</keyword>
<keyword evidence="3" id="KW-1005">Bacterial flagellum biogenesis</keyword>
<keyword evidence="9" id="KW-1185">Reference proteome</keyword>
<dbReference type="Proteomes" id="UP000028542">
    <property type="component" value="Unassembled WGS sequence"/>
</dbReference>
<dbReference type="EMBL" id="JPMD01000001">
    <property type="protein sequence ID" value="KEZ88801.1"/>
    <property type="molecule type" value="Genomic_DNA"/>
</dbReference>
<sequence>MELKELLLEYKSITEEFIKVMGEGNYELHGDKLLNKREAILNELKNMHFDKSEFKKISQEINLIDIEEKTSKLLDSERNKIKEEIFNLKNNRNAAKTYGVNFKNINFINKEV</sequence>
<comment type="function">
    <text evidence="5">May act as an export chaperone for the filament capping protein FliD.</text>
</comment>
<evidence type="ECO:0000256" key="6">
    <source>
        <dbReference type="ARBA" id="ARBA00093785"/>
    </source>
</evidence>
<dbReference type="RefSeq" id="WP_035129215.1">
    <property type="nucleotide sequence ID" value="NZ_JPMD01000001.1"/>
</dbReference>
<evidence type="ECO:0000313" key="9">
    <source>
        <dbReference type="Proteomes" id="UP000028542"/>
    </source>
</evidence>